<proteinExistence type="predicted"/>
<feature type="domain" description="DUF7727" evidence="2">
    <location>
        <begin position="1"/>
        <end position="125"/>
    </location>
</feature>
<dbReference type="InterPro" id="IPR056144">
    <property type="entry name" value="DUF7727"/>
</dbReference>
<feature type="transmembrane region" description="Helical" evidence="1">
    <location>
        <begin position="83"/>
        <end position="101"/>
    </location>
</feature>
<reference evidence="4" key="1">
    <citation type="journal article" date="2017" name="Nat. Microbiol.">
        <title>Global analysis of biosynthetic gene clusters reveals vast potential of secondary metabolite production in Penicillium species.</title>
        <authorList>
            <person name="Nielsen J.C."/>
            <person name="Grijseels S."/>
            <person name="Prigent S."/>
            <person name="Ji B."/>
            <person name="Dainat J."/>
            <person name="Nielsen K.F."/>
            <person name="Frisvad J.C."/>
            <person name="Workman M."/>
            <person name="Nielsen J."/>
        </authorList>
    </citation>
    <scope>NUCLEOTIDE SEQUENCE [LARGE SCALE GENOMIC DNA]</scope>
    <source>
        <strain evidence="4">IBT 14082</strain>
    </source>
</reference>
<gene>
    <name evidence="3" type="ORF">PENFLA_c023G10387</name>
</gene>
<evidence type="ECO:0000313" key="4">
    <source>
        <dbReference type="Proteomes" id="UP000191342"/>
    </source>
</evidence>
<keyword evidence="1" id="KW-0472">Membrane</keyword>
<dbReference type="PANTHER" id="PTHR40629:SF1">
    <property type="entry name" value="PRO41 PROTEIN"/>
    <property type="match status" value="1"/>
</dbReference>
<dbReference type="EMBL" id="MLQL01000023">
    <property type="protein sequence ID" value="OQE17783.1"/>
    <property type="molecule type" value="Genomic_DNA"/>
</dbReference>
<protein>
    <recommendedName>
        <fullName evidence="2">DUF7727 domain-containing protein</fullName>
    </recommendedName>
</protein>
<feature type="transmembrane region" description="Helical" evidence="1">
    <location>
        <begin position="174"/>
        <end position="193"/>
    </location>
</feature>
<dbReference type="Pfam" id="PF24853">
    <property type="entry name" value="DUF7727"/>
    <property type="match status" value="1"/>
</dbReference>
<accession>A0A1V6SVY9</accession>
<dbReference type="PANTHER" id="PTHR40629">
    <property type="entry name" value="PRO41 PROTEIN"/>
    <property type="match status" value="1"/>
</dbReference>
<feature type="transmembrane region" description="Helical" evidence="1">
    <location>
        <begin position="107"/>
        <end position="137"/>
    </location>
</feature>
<feature type="transmembrane region" description="Helical" evidence="1">
    <location>
        <begin position="12"/>
        <end position="31"/>
    </location>
</feature>
<sequence length="287" mass="32535">MGRLIKNHWGRLIILTAAAYQVASAVEGFIWPKVFWDFISRNLDAAVAPVPVLQILNLIMGLVGIAWEWPLKPLAGSIPHRSIEIRLIIYPLSALLAALLYQGTDPAIYYLIGIGVYFWAYSEGELVPFSVPLLVYWDSAISPNIMSNNTRLLHNKSHDERPRKPYNIYYTIPYYKLFFYSYTFIGSFTFAWITDYLPTAGKACLWIGFAITCGLLITIHPSICTERMRTDEGGKPARVRRPLIGFKRYEVALDVDGINNGLYGATDGNSDLRLHDGCRYGYARIRI</sequence>
<keyword evidence="1" id="KW-1133">Transmembrane helix</keyword>
<feature type="transmembrane region" description="Helical" evidence="1">
    <location>
        <begin position="199"/>
        <end position="219"/>
    </location>
</feature>
<evidence type="ECO:0000256" key="1">
    <source>
        <dbReference type="SAM" id="Phobius"/>
    </source>
</evidence>
<dbReference type="OrthoDB" id="4269184at2759"/>
<evidence type="ECO:0000259" key="2">
    <source>
        <dbReference type="Pfam" id="PF24853"/>
    </source>
</evidence>
<organism evidence="3 4">
    <name type="scientific">Penicillium flavigenum</name>
    <dbReference type="NCBI Taxonomy" id="254877"/>
    <lineage>
        <taxon>Eukaryota</taxon>
        <taxon>Fungi</taxon>
        <taxon>Dikarya</taxon>
        <taxon>Ascomycota</taxon>
        <taxon>Pezizomycotina</taxon>
        <taxon>Eurotiomycetes</taxon>
        <taxon>Eurotiomycetidae</taxon>
        <taxon>Eurotiales</taxon>
        <taxon>Aspergillaceae</taxon>
        <taxon>Penicillium</taxon>
    </lineage>
</organism>
<evidence type="ECO:0000313" key="3">
    <source>
        <dbReference type="EMBL" id="OQE17783.1"/>
    </source>
</evidence>
<dbReference type="AlphaFoldDB" id="A0A1V6SVY9"/>
<comment type="caution">
    <text evidence="3">The sequence shown here is derived from an EMBL/GenBank/DDBJ whole genome shotgun (WGS) entry which is preliminary data.</text>
</comment>
<name>A0A1V6SVY9_9EURO</name>
<keyword evidence="1" id="KW-0812">Transmembrane</keyword>
<feature type="transmembrane region" description="Helical" evidence="1">
    <location>
        <begin position="51"/>
        <end position="71"/>
    </location>
</feature>
<dbReference type="Proteomes" id="UP000191342">
    <property type="component" value="Unassembled WGS sequence"/>
</dbReference>
<keyword evidence="4" id="KW-1185">Reference proteome</keyword>